<dbReference type="EMBL" id="CP024785">
    <property type="protein sequence ID" value="AUB37114.1"/>
    <property type="molecule type" value="Genomic_DNA"/>
</dbReference>
<proteinExistence type="predicted"/>
<dbReference type="Pfam" id="PF13358">
    <property type="entry name" value="DDE_3"/>
    <property type="match status" value="1"/>
</dbReference>
<dbReference type="EMBL" id="CP024785">
    <property type="protein sequence ID" value="AUB41632.1"/>
    <property type="molecule type" value="Genomic_DNA"/>
</dbReference>
<dbReference type="EMBL" id="CP024785">
    <property type="protein sequence ID" value="AUB36919.1"/>
    <property type="molecule type" value="Genomic_DNA"/>
</dbReference>
<evidence type="ECO:0000313" key="2">
    <source>
        <dbReference type="EMBL" id="AUB34446.1"/>
    </source>
</evidence>
<dbReference type="EMBL" id="CP024785">
    <property type="protein sequence ID" value="AUB42436.1"/>
    <property type="molecule type" value="Genomic_DNA"/>
</dbReference>
<name>A0A2K8SG84_9NOSO</name>
<dbReference type="KEGG" id="nfl:COO91_10511"/>
<dbReference type="KEGG" id="nfl:COO91_00266"/>
<dbReference type="KEGG" id="nfl:COO91_02298"/>
<evidence type="ECO:0000313" key="9">
    <source>
        <dbReference type="Proteomes" id="UP000232003"/>
    </source>
</evidence>
<dbReference type="EMBL" id="CP024793">
    <property type="protein sequence ID" value="AUB44288.1"/>
    <property type="molecule type" value="Genomic_DNA"/>
</dbReference>
<dbReference type="InterPro" id="IPR036397">
    <property type="entry name" value="RNaseH_sf"/>
</dbReference>
<dbReference type="Gene3D" id="3.30.420.10">
    <property type="entry name" value="Ribonuclease H-like superfamily/Ribonuclease H"/>
    <property type="match status" value="1"/>
</dbReference>
<keyword evidence="8" id="KW-0614">Plasmid</keyword>
<protein>
    <submittedName>
        <fullName evidence="3">Thiamin-phosphate pyrophosphorylase</fullName>
    </submittedName>
    <submittedName>
        <fullName evidence="2">Transposase</fullName>
    </submittedName>
</protein>
<evidence type="ECO:0000313" key="5">
    <source>
        <dbReference type="EMBL" id="AUB37114.1"/>
    </source>
</evidence>
<sequence length="250" mass="28826">MLQPHRSRYWLNANPPDPKVFKQEVQQVCHLYQKAEELKLESVHVVSTDEMTGIQALERAYPTQEMELGKIEYQEFEYIRHGTLSLIASWGVAEGLVLNASVKETRNEDDFANHIAQIIATNPNDGWIFVTDQLNTHKSESLVRQVATNCGIDIDLGIKGKSGILHSMESRAAFLTDTSHRIRFVYTPKHSSWLNQIECWFSILVRRLLRRGNFISTHDLKQQILNFIDYFNCTLAKPFVWKFLGYPDSA</sequence>
<keyword evidence="9" id="KW-1185">Reference proteome</keyword>
<dbReference type="RefSeq" id="WP_100897051.1">
    <property type="nucleotide sequence ID" value="NZ_CAWNNC010000001.1"/>
</dbReference>
<geneLocation type="plasmid" evidence="9">
    <name>pnfsy08</name>
</geneLocation>
<feature type="domain" description="Tc1-like transposase DDE" evidence="1">
    <location>
        <begin position="45"/>
        <end position="220"/>
    </location>
</feature>
<evidence type="ECO:0000313" key="6">
    <source>
        <dbReference type="EMBL" id="AUB41632.1"/>
    </source>
</evidence>
<dbReference type="InterPro" id="IPR038717">
    <property type="entry name" value="Tc1-like_DDE_dom"/>
</dbReference>
<dbReference type="Proteomes" id="UP000232003">
    <property type="component" value="Plasmid pNFSY08"/>
</dbReference>
<geneLocation type="plasmid" evidence="8">
    <name>pNFSY08</name>
</geneLocation>
<dbReference type="KEGG" id="nfl:COO91_08564"/>
<dbReference type="Proteomes" id="UP000232003">
    <property type="component" value="Chromosome"/>
</dbReference>
<evidence type="ECO:0000313" key="7">
    <source>
        <dbReference type="EMBL" id="AUB42436.1"/>
    </source>
</evidence>
<evidence type="ECO:0000313" key="4">
    <source>
        <dbReference type="EMBL" id="AUB36919.1"/>
    </source>
</evidence>
<dbReference type="OrthoDB" id="529267at2"/>
<evidence type="ECO:0000259" key="1">
    <source>
        <dbReference type="Pfam" id="PF13358"/>
    </source>
</evidence>
<dbReference type="KEGG" id="nfl:COO91_07684"/>
<evidence type="ECO:0000313" key="8">
    <source>
        <dbReference type="EMBL" id="AUB44288.1"/>
    </source>
</evidence>
<organism evidence="2 9">
    <name type="scientific">Nostoc flagelliforme CCNUN1</name>
    <dbReference type="NCBI Taxonomy" id="2038116"/>
    <lineage>
        <taxon>Bacteria</taxon>
        <taxon>Bacillati</taxon>
        <taxon>Cyanobacteriota</taxon>
        <taxon>Cyanophyceae</taxon>
        <taxon>Nostocales</taxon>
        <taxon>Nostocaceae</taxon>
        <taxon>Nostoc</taxon>
    </lineage>
</organism>
<evidence type="ECO:0000313" key="3">
    <source>
        <dbReference type="EMBL" id="AUB36386.1"/>
    </source>
</evidence>
<gene>
    <name evidence="2" type="ORF">COO91_00266</name>
    <name evidence="3" type="ORF">COO91_02298</name>
    <name evidence="4" type="ORF">COO91_02848</name>
    <name evidence="5" type="ORF">COO91_03048</name>
    <name evidence="6" type="ORF">COO91_07684</name>
    <name evidence="7" type="ORF">COO91_08564</name>
    <name evidence="8" type="ORF">COO91_10511</name>
</gene>
<dbReference type="KEGG" id="nfl:COO91_03048"/>
<dbReference type="EMBL" id="CP024785">
    <property type="protein sequence ID" value="AUB36386.1"/>
    <property type="molecule type" value="Genomic_DNA"/>
</dbReference>
<reference evidence="2 9" key="1">
    <citation type="submission" date="2017-11" db="EMBL/GenBank/DDBJ databases">
        <title>Complete genome of a free-living desiccation-tolerant cyanobacterium and its photosynthetic adaptation to extreme terrestrial habitat.</title>
        <authorList>
            <person name="Shang J."/>
        </authorList>
    </citation>
    <scope>NUCLEOTIDE SEQUENCE [LARGE SCALE GENOMIC DNA]</scope>
    <source>
        <strain evidence="2 9">CCNUN1</strain>
        <plasmid evidence="9">pnfsy08</plasmid>
        <plasmid evidence="8">pNFSY08</plasmid>
    </source>
</reference>
<dbReference type="GO" id="GO:0003676">
    <property type="term" value="F:nucleic acid binding"/>
    <property type="evidence" value="ECO:0007669"/>
    <property type="project" value="InterPro"/>
</dbReference>
<dbReference type="KEGG" id="nfl:COO91_02848"/>
<dbReference type="AlphaFoldDB" id="A0A2K8SG84"/>
<accession>A0A2K8SG84</accession>
<dbReference type="EMBL" id="CP024785">
    <property type="protein sequence ID" value="AUB34446.1"/>
    <property type="molecule type" value="Genomic_DNA"/>
</dbReference>